<evidence type="ECO:0008006" key="3">
    <source>
        <dbReference type="Google" id="ProtNLM"/>
    </source>
</evidence>
<name>A0A8H8NVD3_9AGAM</name>
<evidence type="ECO:0000313" key="1">
    <source>
        <dbReference type="EMBL" id="QRW20599.1"/>
    </source>
</evidence>
<dbReference type="Proteomes" id="UP000650533">
    <property type="component" value="Chromosome 6"/>
</dbReference>
<gene>
    <name evidence="1" type="ORF">RhiXN_05588</name>
</gene>
<dbReference type="InterPro" id="IPR041078">
    <property type="entry name" value="Plavaka"/>
</dbReference>
<organism evidence="1 2">
    <name type="scientific">Rhizoctonia solani</name>
    <dbReference type="NCBI Taxonomy" id="456999"/>
    <lineage>
        <taxon>Eukaryota</taxon>
        <taxon>Fungi</taxon>
        <taxon>Dikarya</taxon>
        <taxon>Basidiomycota</taxon>
        <taxon>Agaricomycotina</taxon>
        <taxon>Agaricomycetes</taxon>
        <taxon>Cantharellales</taxon>
        <taxon>Ceratobasidiaceae</taxon>
        <taxon>Rhizoctonia</taxon>
    </lineage>
</organism>
<dbReference type="KEGG" id="rsx:RhiXN_05588"/>
<dbReference type="EMBL" id="CP059663">
    <property type="protein sequence ID" value="QRW20599.1"/>
    <property type="molecule type" value="Genomic_DNA"/>
</dbReference>
<proteinExistence type="predicted"/>
<dbReference type="Pfam" id="PF18759">
    <property type="entry name" value="Plavaka"/>
    <property type="match status" value="2"/>
</dbReference>
<dbReference type="RefSeq" id="XP_043180836.1">
    <property type="nucleotide sequence ID" value="XM_043325404.1"/>
</dbReference>
<accession>A0A8H8NVD3</accession>
<sequence>MPARQQAARQEQYTCEYCSELFLSQRGYNIHVSRKGACIEEHRASIAKAEAGVGDAYTQEHEVEQLDIINKDALDDIKMEAIDIPWDELYATKSEEAEQPKHERIQGTKSFVKHFPVATAGAPIQPATEQELNQLGQTRKDVGPLSDPKVFKVAELLVTLGMSSKKRTKLLKLEQFQGTTPWNNNREMIMDVDKYLPRGLNWNITTMKLVGSNGSEHGQLWHQDSLLAISKMCKNPTFKHLIQWQPTRVWTSPTRETQKFGKTMAANRIWNLQASLKMHPDKHATLIPTFLASDKTTLTVHVGNQKAHCVYLTIGNIPKHTRRQISKQAMVLIGYIPVMSLDCKPDPVKKAHLKRKLFHACMRKLVEPLIKAGKHGVKVVCSDGFVRRIYPVFCGVPPDKCGDYTNYPLCNRERTLEAIEQHCREGSAVFETLGLVDIKPFWADLPWVDTGTLCPPDLLHQLYKGMFKDHLSKWSAHVVGAKEFDNRYIAMSPHHDLRHFKKGVTKISCWTGKEAKAQCKLFLPIVADQEPEVMACARALTRFMYLAHSLELTEDNLVEMDEYVQELHENKEIF</sequence>
<dbReference type="GeneID" id="67027867"/>
<dbReference type="AlphaFoldDB" id="A0A8H8NVD3"/>
<protein>
    <recommendedName>
        <fullName evidence="3">C2H2-type domain-containing protein</fullName>
    </recommendedName>
</protein>
<reference evidence="1" key="1">
    <citation type="submission" date="2020-05" db="EMBL/GenBank/DDBJ databases">
        <title>Evolutionary and genomic comparisons of hybrid uninucleate and nonhybrid Rhizoctonia fungi.</title>
        <authorList>
            <person name="Li C."/>
            <person name="Chen X."/>
        </authorList>
    </citation>
    <scope>NUCLEOTIDE SEQUENCE</scope>
    <source>
        <strain evidence="1">AG-1 IA</strain>
    </source>
</reference>
<evidence type="ECO:0000313" key="2">
    <source>
        <dbReference type="Proteomes" id="UP000650533"/>
    </source>
</evidence>